<accession>V8QSN2</accession>
<evidence type="ECO:0000313" key="1">
    <source>
        <dbReference type="EMBL" id="ETF02335.1"/>
    </source>
</evidence>
<dbReference type="HOGENOM" id="CLU_3354103_0_0_4"/>
<organism evidence="1 2">
    <name type="scientific">Advenella kashmirensis W13003</name>
    <dbReference type="NCBI Taxonomy" id="1424334"/>
    <lineage>
        <taxon>Bacteria</taxon>
        <taxon>Pseudomonadati</taxon>
        <taxon>Pseudomonadota</taxon>
        <taxon>Betaproteobacteria</taxon>
        <taxon>Burkholderiales</taxon>
        <taxon>Alcaligenaceae</taxon>
    </lineage>
</organism>
<dbReference type="EMBL" id="AYXT01000010">
    <property type="protein sequence ID" value="ETF02335.1"/>
    <property type="molecule type" value="Genomic_DNA"/>
</dbReference>
<comment type="caution">
    <text evidence="1">The sequence shown here is derived from an EMBL/GenBank/DDBJ whole genome shotgun (WGS) entry which is preliminary data.</text>
</comment>
<sequence length="36" mass="4070">MYTCGVLRPHITKVLPLMRFAEPVRPLGDRVGGLYL</sequence>
<proteinExistence type="predicted"/>
<name>V8QSN2_9BURK</name>
<dbReference type="Proteomes" id="UP000018733">
    <property type="component" value="Unassembled WGS sequence"/>
</dbReference>
<evidence type="ECO:0000313" key="2">
    <source>
        <dbReference type="Proteomes" id="UP000018733"/>
    </source>
</evidence>
<gene>
    <name evidence="1" type="ORF">W822_12120</name>
</gene>
<protein>
    <submittedName>
        <fullName evidence="1">Uncharacterized protein</fullName>
    </submittedName>
</protein>
<keyword evidence="2" id="KW-1185">Reference proteome</keyword>
<dbReference type="AlphaFoldDB" id="V8QSN2"/>
<reference evidence="1 2" key="1">
    <citation type="journal article" date="2014" name="Genome Announc.">
        <title>Draft Genome Sequence of Advenella kashmirensis Strain W13003, a Polycyclic Aromatic Hydrocarbon-Degrading Bacterium.</title>
        <authorList>
            <person name="Wang X."/>
            <person name="Jin D."/>
            <person name="Zhou L."/>
            <person name="Wu L."/>
            <person name="An W."/>
            <person name="Zhao L."/>
        </authorList>
    </citation>
    <scope>NUCLEOTIDE SEQUENCE [LARGE SCALE GENOMIC DNA]</scope>
    <source>
        <strain evidence="1 2">W13003</strain>
    </source>
</reference>